<name>A0A7W6AN65_9HYPH</name>
<gene>
    <name evidence="2" type="ORF">GGR33_004425</name>
</gene>
<accession>A0A7W6AN65</accession>
<comment type="caution">
    <text evidence="2">The sequence shown here is derived from an EMBL/GenBank/DDBJ whole genome shotgun (WGS) entry which is preliminary data.</text>
</comment>
<reference evidence="2 3" key="1">
    <citation type="submission" date="2020-08" db="EMBL/GenBank/DDBJ databases">
        <title>Genomic Encyclopedia of Type Strains, Phase IV (KMG-IV): sequencing the most valuable type-strain genomes for metagenomic binning, comparative biology and taxonomic classification.</title>
        <authorList>
            <person name="Goeker M."/>
        </authorList>
    </citation>
    <scope>NUCLEOTIDE SEQUENCE [LARGE SCALE GENOMIC DNA]</scope>
    <source>
        <strain evidence="2 3">DSM 24105</strain>
    </source>
</reference>
<proteinExistence type="predicted"/>
<sequence length="208" mass="23704">MRERTLSNCRDLANEFASLAAESSTHLWKESESGGYVEGIALVSHRLRHEADNQVIEHKSCVSGLIDRMVEMTVVLRSLSDFKRFLRKPGATIQIVHNTLIERQPTQFREAYRRKGLYEPRTVRAMSKKAAVFDVKGHDETVWLYWDKGTRKWRFQGDTVAVPLNAAMGAPDEVVYRCSLPEEAPQPGPPAPRESLFDDEDGETDRED</sequence>
<organism evidence="2 3">
    <name type="scientific">Methylobacterium brachythecii</name>
    <dbReference type="NCBI Taxonomy" id="1176177"/>
    <lineage>
        <taxon>Bacteria</taxon>
        <taxon>Pseudomonadati</taxon>
        <taxon>Pseudomonadota</taxon>
        <taxon>Alphaproteobacteria</taxon>
        <taxon>Hyphomicrobiales</taxon>
        <taxon>Methylobacteriaceae</taxon>
        <taxon>Methylobacterium</taxon>
    </lineage>
</organism>
<protein>
    <submittedName>
        <fullName evidence="2">Uncharacterized protein</fullName>
    </submittedName>
</protein>
<dbReference type="AlphaFoldDB" id="A0A7W6AN65"/>
<evidence type="ECO:0000313" key="2">
    <source>
        <dbReference type="EMBL" id="MBB3904899.1"/>
    </source>
</evidence>
<feature type="region of interest" description="Disordered" evidence="1">
    <location>
        <begin position="180"/>
        <end position="208"/>
    </location>
</feature>
<dbReference type="Proteomes" id="UP000517759">
    <property type="component" value="Unassembled WGS sequence"/>
</dbReference>
<feature type="compositionally biased region" description="Acidic residues" evidence="1">
    <location>
        <begin position="197"/>
        <end position="208"/>
    </location>
</feature>
<evidence type="ECO:0000256" key="1">
    <source>
        <dbReference type="SAM" id="MobiDB-lite"/>
    </source>
</evidence>
<dbReference type="EMBL" id="JACIDN010000009">
    <property type="protein sequence ID" value="MBB3904899.1"/>
    <property type="molecule type" value="Genomic_DNA"/>
</dbReference>
<evidence type="ECO:0000313" key="3">
    <source>
        <dbReference type="Proteomes" id="UP000517759"/>
    </source>
</evidence>